<evidence type="ECO:0000256" key="1">
    <source>
        <dbReference type="ARBA" id="ARBA00004496"/>
    </source>
</evidence>
<comment type="subcellular location">
    <subcellularLocation>
        <location evidence="1 5">Cytoplasm</location>
    </subcellularLocation>
</comment>
<dbReference type="PANTHER" id="PTHR33602">
    <property type="entry name" value="REGULATORY PROTEIN RECX FAMILY PROTEIN"/>
    <property type="match status" value="1"/>
</dbReference>
<dbReference type="Pfam" id="PF21981">
    <property type="entry name" value="RecX_HTH3"/>
    <property type="match status" value="1"/>
</dbReference>
<evidence type="ECO:0000259" key="6">
    <source>
        <dbReference type="Pfam" id="PF02631"/>
    </source>
</evidence>
<comment type="caution">
    <text evidence="8">The sequence shown here is derived from an EMBL/GenBank/DDBJ whole genome shotgun (WGS) entry which is preliminary data.</text>
</comment>
<proteinExistence type="inferred from homology"/>
<feature type="domain" description="RecX third three-helical" evidence="7">
    <location>
        <begin position="98"/>
        <end position="145"/>
    </location>
</feature>
<comment type="similarity">
    <text evidence="2 5">Belongs to the RecX family.</text>
</comment>
<feature type="domain" description="RecX second three-helical" evidence="6">
    <location>
        <begin position="51"/>
        <end position="92"/>
    </location>
</feature>
<dbReference type="InterPro" id="IPR053925">
    <property type="entry name" value="RecX_HTH_3rd"/>
</dbReference>
<dbReference type="InterPro" id="IPR053924">
    <property type="entry name" value="RecX_HTH_2nd"/>
</dbReference>
<evidence type="ECO:0000256" key="4">
    <source>
        <dbReference type="ARBA" id="ARBA00022490"/>
    </source>
</evidence>
<dbReference type="Pfam" id="PF02631">
    <property type="entry name" value="RecX_HTH2"/>
    <property type="match status" value="1"/>
</dbReference>
<dbReference type="InterPro" id="IPR003783">
    <property type="entry name" value="Regulatory_RecX"/>
</dbReference>
<evidence type="ECO:0000259" key="7">
    <source>
        <dbReference type="Pfam" id="PF21981"/>
    </source>
</evidence>
<name>A0A3S1D1A9_9BACT</name>
<protein>
    <recommendedName>
        <fullName evidence="3 5">Regulatory protein RecX</fullName>
    </recommendedName>
</protein>
<evidence type="ECO:0000313" key="9">
    <source>
        <dbReference type="Proteomes" id="UP000281028"/>
    </source>
</evidence>
<dbReference type="PANTHER" id="PTHR33602:SF1">
    <property type="entry name" value="REGULATORY PROTEIN RECX FAMILY PROTEIN"/>
    <property type="match status" value="1"/>
</dbReference>
<evidence type="ECO:0000256" key="3">
    <source>
        <dbReference type="ARBA" id="ARBA00018111"/>
    </source>
</evidence>
<dbReference type="EMBL" id="RIAR02000001">
    <property type="protein sequence ID" value="NSL89714.1"/>
    <property type="molecule type" value="Genomic_DNA"/>
</dbReference>
<gene>
    <name evidence="5" type="primary">recX</name>
    <name evidence="8" type="ORF">ECE50_022925</name>
</gene>
<evidence type="ECO:0000313" key="8">
    <source>
        <dbReference type="EMBL" id="NSL89714.1"/>
    </source>
</evidence>
<reference evidence="8" key="1">
    <citation type="submission" date="2020-05" db="EMBL/GenBank/DDBJ databases">
        <title>Chitinophaga laudate sp. nov., isolated from a tropical peat swamp.</title>
        <authorList>
            <person name="Goh C.B.S."/>
            <person name="Lee M.S."/>
            <person name="Parimannan S."/>
            <person name="Pasbakhsh P."/>
            <person name="Yule C.M."/>
            <person name="Rajandas H."/>
            <person name="Loke S."/>
            <person name="Croft L."/>
            <person name="Tan J.B.L."/>
        </authorList>
    </citation>
    <scope>NUCLEOTIDE SEQUENCE</scope>
    <source>
        <strain evidence="8">Mgbs1</strain>
    </source>
</reference>
<dbReference type="GO" id="GO:0006282">
    <property type="term" value="P:regulation of DNA repair"/>
    <property type="evidence" value="ECO:0007669"/>
    <property type="project" value="UniProtKB-UniRule"/>
</dbReference>
<keyword evidence="9" id="KW-1185">Reference proteome</keyword>
<dbReference type="HAMAP" id="MF_01114">
    <property type="entry name" value="RecX"/>
    <property type="match status" value="1"/>
</dbReference>
<dbReference type="Gene3D" id="1.10.10.10">
    <property type="entry name" value="Winged helix-like DNA-binding domain superfamily/Winged helix DNA-binding domain"/>
    <property type="match status" value="2"/>
</dbReference>
<evidence type="ECO:0000256" key="5">
    <source>
        <dbReference type="HAMAP-Rule" id="MF_01114"/>
    </source>
</evidence>
<dbReference type="OrthoDB" id="1523826at2"/>
<sequence>MLKATTEALTRYCAYQERCHQEVKYKCLDLGLRGEEVDEAIAFLIAENFLNEERYAKAFAGGKFRMKQWGRQKIRAELKQKQVSDYCIRKGLAEIDEDDYFAVIVKTTQKKYNSLTGEPAMKRKYKTMQYLLQKGFESALIQEALEEIANNEG</sequence>
<dbReference type="Proteomes" id="UP000281028">
    <property type="component" value="Unassembled WGS sequence"/>
</dbReference>
<organism evidence="8 9">
    <name type="scientific">Chitinophaga solisilvae</name>
    <dbReference type="NCBI Taxonomy" id="1233460"/>
    <lineage>
        <taxon>Bacteria</taxon>
        <taxon>Pseudomonadati</taxon>
        <taxon>Bacteroidota</taxon>
        <taxon>Chitinophagia</taxon>
        <taxon>Chitinophagales</taxon>
        <taxon>Chitinophagaceae</taxon>
        <taxon>Chitinophaga</taxon>
    </lineage>
</organism>
<comment type="function">
    <text evidence="5">Modulates RecA activity.</text>
</comment>
<dbReference type="InterPro" id="IPR036388">
    <property type="entry name" value="WH-like_DNA-bd_sf"/>
</dbReference>
<accession>A0A3S1D1A9</accession>
<evidence type="ECO:0000256" key="2">
    <source>
        <dbReference type="ARBA" id="ARBA00009695"/>
    </source>
</evidence>
<dbReference type="AlphaFoldDB" id="A0A3S1D1A9"/>
<dbReference type="GO" id="GO:0005737">
    <property type="term" value="C:cytoplasm"/>
    <property type="evidence" value="ECO:0007669"/>
    <property type="project" value="UniProtKB-SubCell"/>
</dbReference>
<dbReference type="RefSeq" id="WP_127039500.1">
    <property type="nucleotide sequence ID" value="NZ_JAABOK010000007.1"/>
</dbReference>
<keyword evidence="4 5" id="KW-0963">Cytoplasm</keyword>